<reference evidence="1 2" key="1">
    <citation type="journal article" date="2015" name="Microbiome">
        <title>Genomic resolution of linkages in carbon, nitrogen, and sulfur cycling among widespread estuary sediment bacteria.</title>
        <authorList>
            <person name="Baker B.J."/>
            <person name="Lazar C.S."/>
            <person name="Teske A.P."/>
            <person name="Dick G.J."/>
        </authorList>
    </citation>
    <scope>NUCLEOTIDE SEQUENCE [LARGE SCALE GENOMIC DNA]</scope>
    <source>
        <strain evidence="1">SM23_60</strain>
    </source>
</reference>
<name>A0A0S8G979_UNCW3</name>
<comment type="caution">
    <text evidence="1">The sequence shown here is derived from an EMBL/GenBank/DDBJ whole genome shotgun (WGS) entry which is preliminary data.</text>
</comment>
<proteinExistence type="predicted"/>
<dbReference type="EMBL" id="LJUO01000120">
    <property type="protein sequence ID" value="KPK69583.1"/>
    <property type="molecule type" value="Genomic_DNA"/>
</dbReference>
<accession>A0A0S8G979</accession>
<organism evidence="1 2">
    <name type="scientific">candidate division WOR_3 bacterium SM23_60</name>
    <dbReference type="NCBI Taxonomy" id="1703780"/>
    <lineage>
        <taxon>Bacteria</taxon>
        <taxon>Bacteria division WOR-3</taxon>
    </lineage>
</organism>
<evidence type="ECO:0000313" key="2">
    <source>
        <dbReference type="Proteomes" id="UP000051096"/>
    </source>
</evidence>
<dbReference type="AlphaFoldDB" id="A0A0S8G979"/>
<evidence type="ECO:0000313" key="1">
    <source>
        <dbReference type="EMBL" id="KPK69583.1"/>
    </source>
</evidence>
<protein>
    <submittedName>
        <fullName evidence="1">Uncharacterized protein</fullName>
    </submittedName>
</protein>
<gene>
    <name evidence="1" type="ORF">AMJ87_10245</name>
</gene>
<dbReference type="Proteomes" id="UP000051096">
    <property type="component" value="Unassembled WGS sequence"/>
</dbReference>
<sequence length="170" mass="19915">MKFAGRKLLLMGSKAFRQKRLPVMVARKVDEAISRQMKIIVGEVPGSCRLFQDYLVSKQYTNVLVGHAKSIRYNAGEWKTKQYGGTVSEREHNMIRECDSAIIIWQDSSGVIAENLEILKRAGKPTFLYEYDSTTGKGKAGWLDEKRLYDKYWYWKEKLKKRRELTRKQR</sequence>